<keyword evidence="5" id="KW-1133">Transmembrane helix</keyword>
<reference evidence="12" key="1">
    <citation type="submission" date="2025-08" db="UniProtKB">
        <authorList>
            <consortium name="RefSeq"/>
        </authorList>
    </citation>
    <scope>IDENTIFICATION</scope>
</reference>
<keyword evidence="10" id="KW-0393">Immunoglobulin domain</keyword>
<keyword evidence="3" id="KW-0812">Transmembrane</keyword>
<dbReference type="Gene3D" id="2.60.40.10">
    <property type="entry name" value="Immunoglobulins"/>
    <property type="match status" value="1"/>
</dbReference>
<dbReference type="GO" id="GO:0042130">
    <property type="term" value="P:negative regulation of T cell proliferation"/>
    <property type="evidence" value="ECO:0007669"/>
    <property type="project" value="TreeGrafter"/>
</dbReference>
<evidence type="ECO:0000313" key="12">
    <source>
        <dbReference type="RefSeq" id="XP_029029574.2"/>
    </source>
</evidence>
<dbReference type="AlphaFoldDB" id="A0A6P7PS50"/>
<dbReference type="InterPro" id="IPR036179">
    <property type="entry name" value="Ig-like_dom_sf"/>
</dbReference>
<dbReference type="GO" id="GO:0071222">
    <property type="term" value="P:cellular response to lipopolysaccharide"/>
    <property type="evidence" value="ECO:0007669"/>
    <property type="project" value="TreeGrafter"/>
</dbReference>
<gene>
    <name evidence="12" type="primary">LOC114869452</name>
</gene>
<protein>
    <submittedName>
        <fullName evidence="12">Programmed cell death 1 ligand 1-like isoform X2</fullName>
    </submittedName>
</protein>
<evidence type="ECO:0000256" key="4">
    <source>
        <dbReference type="ARBA" id="ARBA00022729"/>
    </source>
</evidence>
<evidence type="ECO:0000256" key="9">
    <source>
        <dbReference type="ARBA" id="ARBA00023180"/>
    </source>
</evidence>
<keyword evidence="7" id="KW-1015">Disulfide bond</keyword>
<evidence type="ECO:0000256" key="3">
    <source>
        <dbReference type="ARBA" id="ARBA00022692"/>
    </source>
</evidence>
<keyword evidence="11" id="KW-1185">Reference proteome</keyword>
<organism evidence="11 12">
    <name type="scientific">Betta splendens</name>
    <name type="common">Siamese fighting fish</name>
    <dbReference type="NCBI Taxonomy" id="158456"/>
    <lineage>
        <taxon>Eukaryota</taxon>
        <taxon>Metazoa</taxon>
        <taxon>Chordata</taxon>
        <taxon>Craniata</taxon>
        <taxon>Vertebrata</taxon>
        <taxon>Euteleostomi</taxon>
        <taxon>Actinopterygii</taxon>
        <taxon>Neopterygii</taxon>
        <taxon>Teleostei</taxon>
        <taxon>Neoteleostei</taxon>
        <taxon>Acanthomorphata</taxon>
        <taxon>Anabantaria</taxon>
        <taxon>Anabantiformes</taxon>
        <taxon>Anabantoidei</taxon>
        <taxon>Osphronemidae</taxon>
        <taxon>Betta</taxon>
    </lineage>
</organism>
<evidence type="ECO:0000256" key="5">
    <source>
        <dbReference type="ARBA" id="ARBA00022989"/>
    </source>
</evidence>
<evidence type="ECO:0000256" key="6">
    <source>
        <dbReference type="ARBA" id="ARBA00023136"/>
    </source>
</evidence>
<keyword evidence="8" id="KW-0675">Receptor</keyword>
<evidence type="ECO:0000256" key="10">
    <source>
        <dbReference type="ARBA" id="ARBA00023319"/>
    </source>
</evidence>
<dbReference type="GO" id="GO:0009897">
    <property type="term" value="C:external side of plasma membrane"/>
    <property type="evidence" value="ECO:0007669"/>
    <property type="project" value="TreeGrafter"/>
</dbReference>
<dbReference type="PANTHER" id="PTHR25466">
    <property type="entry name" value="T-LYMPHOCYTE ACTIVATION ANTIGEN"/>
    <property type="match status" value="1"/>
</dbReference>
<evidence type="ECO:0000256" key="2">
    <source>
        <dbReference type="ARBA" id="ARBA00022475"/>
    </source>
</evidence>
<dbReference type="SUPFAM" id="SSF48726">
    <property type="entry name" value="Immunoglobulin"/>
    <property type="match status" value="1"/>
</dbReference>
<dbReference type="InterPro" id="IPR013783">
    <property type="entry name" value="Ig-like_fold"/>
</dbReference>
<keyword evidence="2" id="KW-1003">Cell membrane</keyword>
<keyword evidence="6" id="KW-0472">Membrane</keyword>
<comment type="subcellular location">
    <subcellularLocation>
        <location evidence="1">Cell membrane</location>
        <topology evidence="1">Single-pass type I membrane protein</topology>
    </subcellularLocation>
</comment>
<dbReference type="GO" id="GO:0007166">
    <property type="term" value="P:cell surface receptor signaling pathway"/>
    <property type="evidence" value="ECO:0007669"/>
    <property type="project" value="TreeGrafter"/>
</dbReference>
<proteinExistence type="predicted"/>
<evidence type="ECO:0000256" key="7">
    <source>
        <dbReference type="ARBA" id="ARBA00023157"/>
    </source>
</evidence>
<dbReference type="GO" id="GO:0006955">
    <property type="term" value="P:immune response"/>
    <property type="evidence" value="ECO:0007669"/>
    <property type="project" value="TreeGrafter"/>
</dbReference>
<dbReference type="GO" id="GO:0042102">
    <property type="term" value="P:positive regulation of T cell proliferation"/>
    <property type="evidence" value="ECO:0007669"/>
    <property type="project" value="TreeGrafter"/>
</dbReference>
<sequence length="177" mass="19857">MIVSFLLIVPVTLCAPEKHHKKAQTYEVEENHNVTVEWCFSSRVDVSVASLKIHCLLTPELKVFYHLDQSVKEPQHQQFSGRVHCDVDALGAGRVRLHLSRARTEDSGQYLCRMSTGFGRKVNEFWLNVTAADRLKPVLPPPQPSGRHRIFLCLCLVLPVAAVVVLVSRLCCSSDSP</sequence>
<dbReference type="Proteomes" id="UP000515150">
    <property type="component" value="Chromosome 2"/>
</dbReference>
<keyword evidence="9" id="KW-0325">Glycoprotein</keyword>
<keyword evidence="4" id="KW-0732">Signal</keyword>
<evidence type="ECO:0000256" key="8">
    <source>
        <dbReference type="ARBA" id="ARBA00023170"/>
    </source>
</evidence>
<evidence type="ECO:0000256" key="1">
    <source>
        <dbReference type="ARBA" id="ARBA00004251"/>
    </source>
</evidence>
<dbReference type="RefSeq" id="XP_029029574.2">
    <property type="nucleotide sequence ID" value="XM_029173741.3"/>
</dbReference>
<name>A0A6P7PS50_BETSP</name>
<dbReference type="PANTHER" id="PTHR25466:SF3">
    <property type="entry name" value="PROGRAMMED CELL DEATH 1 LIGAND 1"/>
    <property type="match status" value="1"/>
</dbReference>
<accession>A0A6P7PS50</accession>
<dbReference type="InterPro" id="IPR051713">
    <property type="entry name" value="T-cell_Activation_Regulation"/>
</dbReference>
<dbReference type="GO" id="GO:0031295">
    <property type="term" value="P:T cell costimulation"/>
    <property type="evidence" value="ECO:0007669"/>
    <property type="project" value="TreeGrafter"/>
</dbReference>
<evidence type="ECO:0000313" key="11">
    <source>
        <dbReference type="Proteomes" id="UP000515150"/>
    </source>
</evidence>
<dbReference type="GeneID" id="114869452"/>